<feature type="compositionally biased region" description="Low complexity" evidence="2">
    <location>
        <begin position="482"/>
        <end position="492"/>
    </location>
</feature>
<accession>A0A5M3N1A7</accession>
<dbReference type="PANTHER" id="PTHR44414:SF1">
    <property type="entry name" value="PROTEIN NEDD1"/>
    <property type="match status" value="1"/>
</dbReference>
<dbReference type="InterPro" id="IPR052818">
    <property type="entry name" value="NEDD1_Spindle_Assembly"/>
</dbReference>
<dbReference type="GO" id="GO:0007020">
    <property type="term" value="P:microtubule nucleation"/>
    <property type="evidence" value="ECO:0007669"/>
    <property type="project" value="TreeGrafter"/>
</dbReference>
<dbReference type="EMBL" id="JH711574">
    <property type="protein sequence ID" value="EIW84804.1"/>
    <property type="molecule type" value="Genomic_DNA"/>
</dbReference>
<feature type="compositionally biased region" description="Low complexity" evidence="2">
    <location>
        <begin position="400"/>
        <end position="433"/>
    </location>
</feature>
<dbReference type="SMART" id="SM00320">
    <property type="entry name" value="WD40"/>
    <property type="match status" value="3"/>
</dbReference>
<dbReference type="GO" id="GO:0005814">
    <property type="term" value="C:centriole"/>
    <property type="evidence" value="ECO:0007669"/>
    <property type="project" value="TreeGrafter"/>
</dbReference>
<keyword evidence="1" id="KW-0175">Coiled coil</keyword>
<feature type="region of interest" description="Disordered" evidence="2">
    <location>
        <begin position="304"/>
        <end position="330"/>
    </location>
</feature>
<dbReference type="InterPro" id="IPR001680">
    <property type="entry name" value="WD40_rpt"/>
</dbReference>
<feature type="coiled-coil region" evidence="1">
    <location>
        <begin position="630"/>
        <end position="657"/>
    </location>
</feature>
<dbReference type="GO" id="GO:0036064">
    <property type="term" value="C:ciliary basal body"/>
    <property type="evidence" value="ECO:0007669"/>
    <property type="project" value="TreeGrafter"/>
</dbReference>
<dbReference type="GO" id="GO:0000922">
    <property type="term" value="C:spindle pole"/>
    <property type="evidence" value="ECO:0007669"/>
    <property type="project" value="TreeGrafter"/>
</dbReference>
<dbReference type="KEGG" id="cput:CONPUDRAFT_162136"/>
<feature type="compositionally biased region" description="Low complexity" evidence="2">
    <location>
        <begin position="311"/>
        <end position="330"/>
    </location>
</feature>
<proteinExistence type="predicted"/>
<dbReference type="GO" id="GO:0005737">
    <property type="term" value="C:cytoplasm"/>
    <property type="evidence" value="ECO:0007669"/>
    <property type="project" value="TreeGrafter"/>
</dbReference>
<evidence type="ECO:0000313" key="4">
    <source>
        <dbReference type="Proteomes" id="UP000053558"/>
    </source>
</evidence>
<keyword evidence="4" id="KW-1185">Reference proteome</keyword>
<evidence type="ECO:0000256" key="1">
    <source>
        <dbReference type="SAM" id="Coils"/>
    </source>
</evidence>
<feature type="region of interest" description="Disordered" evidence="2">
    <location>
        <begin position="348"/>
        <end position="582"/>
    </location>
</feature>
<dbReference type="GO" id="GO:0000278">
    <property type="term" value="P:mitotic cell cycle"/>
    <property type="evidence" value="ECO:0007669"/>
    <property type="project" value="TreeGrafter"/>
</dbReference>
<feature type="compositionally biased region" description="Low complexity" evidence="2">
    <location>
        <begin position="534"/>
        <end position="545"/>
    </location>
</feature>
<dbReference type="Gene3D" id="2.130.10.10">
    <property type="entry name" value="YVTN repeat-like/Quinoprotein amine dehydrogenase"/>
    <property type="match status" value="2"/>
</dbReference>
<dbReference type="AlphaFoldDB" id="A0A5M3N1A7"/>
<dbReference type="OrthoDB" id="1602884at2759"/>
<protein>
    <submittedName>
        <fullName evidence="3">WD40 repeat-like protein</fullName>
    </submittedName>
</protein>
<comment type="caution">
    <text evidence="3">The sequence shown here is derived from an EMBL/GenBank/DDBJ whole genome shotgun (WGS) entry which is preliminary data.</text>
</comment>
<feature type="compositionally biased region" description="Polar residues" evidence="2">
    <location>
        <begin position="357"/>
        <end position="388"/>
    </location>
</feature>
<dbReference type="InterPro" id="IPR015943">
    <property type="entry name" value="WD40/YVTN_repeat-like_dom_sf"/>
</dbReference>
<dbReference type="RefSeq" id="XP_007764494.1">
    <property type="nucleotide sequence ID" value="XM_007766304.1"/>
</dbReference>
<reference evidence="4" key="1">
    <citation type="journal article" date="2012" name="Science">
        <title>The Paleozoic origin of enzymatic lignin decomposition reconstructed from 31 fungal genomes.</title>
        <authorList>
            <person name="Floudas D."/>
            <person name="Binder M."/>
            <person name="Riley R."/>
            <person name="Barry K."/>
            <person name="Blanchette R.A."/>
            <person name="Henrissat B."/>
            <person name="Martinez A.T."/>
            <person name="Otillar R."/>
            <person name="Spatafora J.W."/>
            <person name="Yadav J.S."/>
            <person name="Aerts A."/>
            <person name="Benoit I."/>
            <person name="Boyd A."/>
            <person name="Carlson A."/>
            <person name="Copeland A."/>
            <person name="Coutinho P.M."/>
            <person name="de Vries R.P."/>
            <person name="Ferreira P."/>
            <person name="Findley K."/>
            <person name="Foster B."/>
            <person name="Gaskell J."/>
            <person name="Glotzer D."/>
            <person name="Gorecki P."/>
            <person name="Heitman J."/>
            <person name="Hesse C."/>
            <person name="Hori C."/>
            <person name="Igarashi K."/>
            <person name="Jurgens J.A."/>
            <person name="Kallen N."/>
            <person name="Kersten P."/>
            <person name="Kohler A."/>
            <person name="Kuees U."/>
            <person name="Kumar T.K.A."/>
            <person name="Kuo A."/>
            <person name="LaButti K."/>
            <person name="Larrondo L.F."/>
            <person name="Lindquist E."/>
            <person name="Ling A."/>
            <person name="Lombard V."/>
            <person name="Lucas S."/>
            <person name="Lundell T."/>
            <person name="Martin R."/>
            <person name="McLaughlin D.J."/>
            <person name="Morgenstern I."/>
            <person name="Morin E."/>
            <person name="Murat C."/>
            <person name="Nagy L.G."/>
            <person name="Nolan M."/>
            <person name="Ohm R.A."/>
            <person name="Patyshakuliyeva A."/>
            <person name="Rokas A."/>
            <person name="Ruiz-Duenas F.J."/>
            <person name="Sabat G."/>
            <person name="Salamov A."/>
            <person name="Samejima M."/>
            <person name="Schmutz J."/>
            <person name="Slot J.C."/>
            <person name="St John F."/>
            <person name="Stenlid J."/>
            <person name="Sun H."/>
            <person name="Sun S."/>
            <person name="Syed K."/>
            <person name="Tsang A."/>
            <person name="Wiebenga A."/>
            <person name="Young D."/>
            <person name="Pisabarro A."/>
            <person name="Eastwood D.C."/>
            <person name="Martin F."/>
            <person name="Cullen D."/>
            <person name="Grigoriev I.V."/>
            <person name="Hibbett D.S."/>
        </authorList>
    </citation>
    <scope>NUCLEOTIDE SEQUENCE [LARGE SCALE GENOMIC DNA]</scope>
    <source>
        <strain evidence="4">RWD-64-598 SS2</strain>
    </source>
</reference>
<dbReference type="SUPFAM" id="SSF50978">
    <property type="entry name" value="WD40 repeat-like"/>
    <property type="match status" value="1"/>
</dbReference>
<evidence type="ECO:0000313" key="3">
    <source>
        <dbReference type="EMBL" id="EIW84804.1"/>
    </source>
</evidence>
<organism evidence="3 4">
    <name type="scientific">Coniophora puteana (strain RWD-64-598)</name>
    <name type="common">Brown rot fungus</name>
    <dbReference type="NCBI Taxonomy" id="741705"/>
    <lineage>
        <taxon>Eukaryota</taxon>
        <taxon>Fungi</taxon>
        <taxon>Dikarya</taxon>
        <taxon>Basidiomycota</taxon>
        <taxon>Agaricomycotina</taxon>
        <taxon>Agaricomycetes</taxon>
        <taxon>Agaricomycetidae</taxon>
        <taxon>Boletales</taxon>
        <taxon>Coniophorineae</taxon>
        <taxon>Coniophoraceae</taxon>
        <taxon>Coniophora</taxon>
    </lineage>
</organism>
<dbReference type="OMA" id="MYDFRRE"/>
<gene>
    <name evidence="3" type="ORF">CONPUDRAFT_162136</name>
</gene>
<dbReference type="GeneID" id="19204679"/>
<sequence>MLAVVTTDGFALADHSAIKRTPGSIPVKQSLVQACPSAAWISGTTSLYFAAGKALLTYRPSSNLRTQEVHVAESDISSFVTHGHTAIYATDSKIHVLEEGTISRTFDSQKSPITSLSLCLDGSRLASASSSSCVQVHSMTSSSTSVTTLRGIPAASEIIIAFHAHDRKRLIVGAGRQVLVFDVTHPSKPSKIVSLGDETSGAIVGVACSPFSKTLIAAATSSGEVGLIDLDKEKGLFKSLFLDTKITALAFTPEGGGIYFGTEDGKVLYVDLRALDKTPICNVVGDGTSPIVYLCAQKKSDMPASEKKSKLSSSSTASVTSSRASVASAHSQDAVSAAKARIAEKKAAISSKTSSRNPLSTIPQNQAADRANNDTIRQPLSITRTDSISGHLAALRRRPSSSAHSVASSSRVSSGSGDPGPSRPSSAMSRPASVLSRPHSVASTQALEDIEPDLPDPPSEPATPMAKRRSTRAMSDLGLGTPSRPARASSRAGSDPVDAGQDKGKRRANAKEEKKTRFTTQGQQLDADADEVFSPPARSRTSSSTGQEQRERELALQISPRKPAATASSVDCMPSPLRQPSSALPTNAQDFIRGVMQDALLDFRQESHAEMMGLHLDMMRMGRDLRRAIDANVHAELEALREENRRLRAENELLKKGRVMTM</sequence>
<dbReference type="GO" id="GO:0043015">
    <property type="term" value="F:gamma-tubulin binding"/>
    <property type="evidence" value="ECO:0007669"/>
    <property type="project" value="TreeGrafter"/>
</dbReference>
<dbReference type="PANTHER" id="PTHR44414">
    <property type="entry name" value="PROTEIN NEDD1"/>
    <property type="match status" value="1"/>
</dbReference>
<evidence type="ECO:0000256" key="2">
    <source>
        <dbReference type="SAM" id="MobiDB-lite"/>
    </source>
</evidence>
<dbReference type="Proteomes" id="UP000053558">
    <property type="component" value="Unassembled WGS sequence"/>
</dbReference>
<name>A0A5M3N1A7_CONPW</name>
<dbReference type="InterPro" id="IPR036322">
    <property type="entry name" value="WD40_repeat_dom_sf"/>
</dbReference>